<protein>
    <submittedName>
        <fullName evidence="1">Uncharacterized protein</fullName>
    </submittedName>
</protein>
<dbReference type="EMBL" id="ML209041">
    <property type="protein sequence ID" value="TFK59237.1"/>
    <property type="molecule type" value="Genomic_DNA"/>
</dbReference>
<organism evidence="1 2">
    <name type="scientific">Pluteus cervinus</name>
    <dbReference type="NCBI Taxonomy" id="181527"/>
    <lineage>
        <taxon>Eukaryota</taxon>
        <taxon>Fungi</taxon>
        <taxon>Dikarya</taxon>
        <taxon>Basidiomycota</taxon>
        <taxon>Agaricomycotina</taxon>
        <taxon>Agaricomycetes</taxon>
        <taxon>Agaricomycetidae</taxon>
        <taxon>Agaricales</taxon>
        <taxon>Pluteineae</taxon>
        <taxon>Pluteaceae</taxon>
        <taxon>Pluteus</taxon>
    </lineage>
</organism>
<proteinExistence type="predicted"/>
<accession>A0ACD3A0L2</accession>
<evidence type="ECO:0000313" key="2">
    <source>
        <dbReference type="Proteomes" id="UP000308600"/>
    </source>
</evidence>
<sequence>MLRVDVKRRRRKLGLSGSGKTTKALPDYEKEQLVLNQMQNDLARHRGVKSTRERIAFETGTHLTKNFVSSVMFDHDPAGFAHRDPTSKKIHRVAKTNIGVNERWSADGHDKLAKIGFPIWAIVDDATGKWLGAWVVPMTTVWAMSLLIVSFLLSSQLVAFPYSSPRIAVRKQPLFMDWQMLSGIELFHPEYDLQELPAHVFLRSVHNISIERSWLNLRLNFGNTAVKAFFRGQDEGVYEPGNLQHGELCRWLWAKLLRQELQNFVALRNGSRTRTNKAKVGPSGMSRNEAYSIPSTWGGRDCLLPIDDHGGLIAELKQALGGDEILEFVSADFTRRADVAYINMNVRELTFTNVWAIFSSLLLVLYPAV</sequence>
<keyword evidence="2" id="KW-1185">Reference proteome</keyword>
<gene>
    <name evidence="1" type="ORF">BDN72DRAFT_906048</name>
</gene>
<reference evidence="1 2" key="1">
    <citation type="journal article" date="2019" name="Nat. Ecol. Evol.">
        <title>Megaphylogeny resolves global patterns of mushroom evolution.</title>
        <authorList>
            <person name="Varga T."/>
            <person name="Krizsan K."/>
            <person name="Foldi C."/>
            <person name="Dima B."/>
            <person name="Sanchez-Garcia M."/>
            <person name="Sanchez-Ramirez S."/>
            <person name="Szollosi G.J."/>
            <person name="Szarkandi J.G."/>
            <person name="Papp V."/>
            <person name="Albert L."/>
            <person name="Andreopoulos W."/>
            <person name="Angelini C."/>
            <person name="Antonin V."/>
            <person name="Barry K.W."/>
            <person name="Bougher N.L."/>
            <person name="Buchanan P."/>
            <person name="Buyck B."/>
            <person name="Bense V."/>
            <person name="Catcheside P."/>
            <person name="Chovatia M."/>
            <person name="Cooper J."/>
            <person name="Damon W."/>
            <person name="Desjardin D."/>
            <person name="Finy P."/>
            <person name="Geml J."/>
            <person name="Haridas S."/>
            <person name="Hughes K."/>
            <person name="Justo A."/>
            <person name="Karasinski D."/>
            <person name="Kautmanova I."/>
            <person name="Kiss B."/>
            <person name="Kocsube S."/>
            <person name="Kotiranta H."/>
            <person name="LaButti K.M."/>
            <person name="Lechner B.E."/>
            <person name="Liimatainen K."/>
            <person name="Lipzen A."/>
            <person name="Lukacs Z."/>
            <person name="Mihaltcheva S."/>
            <person name="Morgado L.N."/>
            <person name="Niskanen T."/>
            <person name="Noordeloos M.E."/>
            <person name="Ohm R.A."/>
            <person name="Ortiz-Santana B."/>
            <person name="Ovrebo C."/>
            <person name="Racz N."/>
            <person name="Riley R."/>
            <person name="Savchenko A."/>
            <person name="Shiryaev A."/>
            <person name="Soop K."/>
            <person name="Spirin V."/>
            <person name="Szebenyi C."/>
            <person name="Tomsovsky M."/>
            <person name="Tulloss R.E."/>
            <person name="Uehling J."/>
            <person name="Grigoriev I.V."/>
            <person name="Vagvolgyi C."/>
            <person name="Papp T."/>
            <person name="Martin F.M."/>
            <person name="Miettinen O."/>
            <person name="Hibbett D.S."/>
            <person name="Nagy L.G."/>
        </authorList>
    </citation>
    <scope>NUCLEOTIDE SEQUENCE [LARGE SCALE GENOMIC DNA]</scope>
    <source>
        <strain evidence="1 2">NL-1719</strain>
    </source>
</reference>
<dbReference type="Proteomes" id="UP000308600">
    <property type="component" value="Unassembled WGS sequence"/>
</dbReference>
<name>A0ACD3A0L2_9AGAR</name>
<evidence type="ECO:0000313" key="1">
    <source>
        <dbReference type="EMBL" id="TFK59237.1"/>
    </source>
</evidence>